<proteinExistence type="predicted"/>
<dbReference type="RefSeq" id="WP_069306052.1">
    <property type="nucleotide sequence ID" value="NZ_MCRJ01000017.1"/>
</dbReference>
<evidence type="ECO:0000256" key="1">
    <source>
        <dbReference type="SAM" id="MobiDB-lite"/>
    </source>
</evidence>
<dbReference type="EMBL" id="MCRJ01000017">
    <property type="protein sequence ID" value="ODN71604.1"/>
    <property type="molecule type" value="Genomic_DNA"/>
</dbReference>
<gene>
    <name evidence="3" type="ORF">A6302_01025</name>
</gene>
<reference evidence="3 4" key="1">
    <citation type="submission" date="2016-07" db="EMBL/GenBank/DDBJ databases">
        <title>Draft Genome Sequence of Methylobrevis pamukkalensis PK2.</title>
        <authorList>
            <person name="Vasilenko O.V."/>
            <person name="Doronina N.V."/>
            <person name="Shmareva M.N."/>
            <person name="Tarlachkov S.V."/>
            <person name="Mustakhimov I."/>
            <person name="Trotsenko Y.A."/>
        </authorList>
    </citation>
    <scope>NUCLEOTIDE SEQUENCE [LARGE SCALE GENOMIC DNA]</scope>
    <source>
        <strain evidence="3 4">PK2</strain>
    </source>
</reference>
<evidence type="ECO:0000313" key="3">
    <source>
        <dbReference type="EMBL" id="ODN71604.1"/>
    </source>
</evidence>
<evidence type="ECO:0008006" key="5">
    <source>
        <dbReference type="Google" id="ProtNLM"/>
    </source>
</evidence>
<organism evidence="3 4">
    <name type="scientific">Methylobrevis pamukkalensis</name>
    <dbReference type="NCBI Taxonomy" id="1439726"/>
    <lineage>
        <taxon>Bacteria</taxon>
        <taxon>Pseudomonadati</taxon>
        <taxon>Pseudomonadota</taxon>
        <taxon>Alphaproteobacteria</taxon>
        <taxon>Hyphomicrobiales</taxon>
        <taxon>Pleomorphomonadaceae</taxon>
        <taxon>Methylobrevis</taxon>
    </lineage>
</organism>
<keyword evidence="2" id="KW-0732">Signal</keyword>
<keyword evidence="4" id="KW-1185">Reference proteome</keyword>
<feature type="region of interest" description="Disordered" evidence="1">
    <location>
        <begin position="175"/>
        <end position="218"/>
    </location>
</feature>
<dbReference type="PROSITE" id="PS51257">
    <property type="entry name" value="PROKAR_LIPOPROTEIN"/>
    <property type="match status" value="1"/>
</dbReference>
<evidence type="ECO:0000256" key="2">
    <source>
        <dbReference type="SAM" id="SignalP"/>
    </source>
</evidence>
<sequence length="218" mass="23212">MTRKWLGHFALLVVGSISLGACSSVTTFTDEDDGTESGSGSLGRGLLTSVGAVPERQASINYQPRAPLVVPASTAALPAPEDPDQVAQLADWPVDPDVERQRRFREAARRDAERGDSAVVPASDMVNVTTGREGTFRTQREKKFDKNPATPLTSTELNAGAALYGASAGGGLYDSAGNPVRPRLVAPPTEYLRPSDQYPVAIPEPEDDPKKNGIFGMF</sequence>
<dbReference type="Proteomes" id="UP000094622">
    <property type="component" value="Unassembled WGS sequence"/>
</dbReference>
<comment type="caution">
    <text evidence="3">The sequence shown here is derived from an EMBL/GenBank/DDBJ whole genome shotgun (WGS) entry which is preliminary data.</text>
</comment>
<name>A0A1E3H5M6_9HYPH</name>
<protein>
    <recommendedName>
        <fullName evidence="5">Beta-barrel assembly machine subunit BamF</fullName>
    </recommendedName>
</protein>
<feature type="chain" id="PRO_5009128930" description="Beta-barrel assembly machine subunit BamF" evidence="2">
    <location>
        <begin position="24"/>
        <end position="218"/>
    </location>
</feature>
<dbReference type="OrthoDB" id="8018783at2"/>
<dbReference type="AlphaFoldDB" id="A0A1E3H5M6"/>
<evidence type="ECO:0000313" key="4">
    <source>
        <dbReference type="Proteomes" id="UP000094622"/>
    </source>
</evidence>
<feature type="signal peptide" evidence="2">
    <location>
        <begin position="1"/>
        <end position="23"/>
    </location>
</feature>
<accession>A0A1E3H5M6</accession>